<reference evidence="2" key="1">
    <citation type="journal article" date="2019" name="MBio">
        <title>Virus Genomes from Deep Sea Sediments Expand the Ocean Megavirome and Support Independent Origins of Viral Gigantism.</title>
        <authorList>
            <person name="Backstrom D."/>
            <person name="Yutin N."/>
            <person name="Jorgensen S.L."/>
            <person name="Dharamshi J."/>
            <person name="Homa F."/>
            <person name="Zaremba-Niedwiedzka K."/>
            <person name="Spang A."/>
            <person name="Wolf Y.I."/>
            <person name="Koonin E.V."/>
            <person name="Ettema T.J."/>
        </authorList>
    </citation>
    <scope>NUCLEOTIDE SEQUENCE</scope>
</reference>
<feature type="region of interest" description="Disordered" evidence="1">
    <location>
        <begin position="131"/>
        <end position="171"/>
    </location>
</feature>
<name>A0A481Z961_9VIRU</name>
<feature type="region of interest" description="Disordered" evidence="1">
    <location>
        <begin position="61"/>
        <end position="87"/>
    </location>
</feature>
<dbReference type="EMBL" id="MK500515">
    <property type="protein sequence ID" value="QBK91221.1"/>
    <property type="molecule type" value="Genomic_DNA"/>
</dbReference>
<organism evidence="2">
    <name type="scientific">Pithovirus LCPAC202</name>
    <dbReference type="NCBI Taxonomy" id="2506592"/>
    <lineage>
        <taxon>Viruses</taxon>
        <taxon>Pithoviruses</taxon>
    </lineage>
</organism>
<feature type="compositionally biased region" description="Basic residues" evidence="1">
    <location>
        <begin position="154"/>
        <end position="171"/>
    </location>
</feature>
<evidence type="ECO:0000256" key="1">
    <source>
        <dbReference type="SAM" id="MobiDB-lite"/>
    </source>
</evidence>
<proteinExistence type="predicted"/>
<evidence type="ECO:0000313" key="2">
    <source>
        <dbReference type="EMBL" id="QBK91221.1"/>
    </source>
</evidence>
<accession>A0A481Z961</accession>
<sequence>MDWQQNRKVSSKTYLSLIKTRFDRWRMNNRLLDPVYIPNPCRKLPKPIGFELNCNPKISPPKKIKNLTSPPGLGSTKDQLEWRRRPTNSAIKNKRIILPDRRFSRDSKNKLKLYKQEKVSGRNSPEKNIWIKMGTKHKKIARNQGKGLSSADGRKRRQKPYRKRKSRRDKR</sequence>
<gene>
    <name evidence="2" type="ORF">LCPAC202_01950</name>
</gene>
<protein>
    <submittedName>
        <fullName evidence="2">Uncharacterized protein</fullName>
    </submittedName>
</protein>